<proteinExistence type="predicted"/>
<name>A0A9P7Z1E4_9HELO</name>
<protein>
    <submittedName>
        <fullName evidence="1">Uncharacterized protein</fullName>
    </submittedName>
</protein>
<dbReference type="EMBL" id="MU253964">
    <property type="protein sequence ID" value="KAG9243610.1"/>
    <property type="molecule type" value="Genomic_DNA"/>
</dbReference>
<sequence length="599" mass="67182">MDPSKIKHEPLVSLWSPETLTRNRTSTLCAPELEMKPIDSFPTHRPAPKYLPIRTLALGPALDKLDAVHKPAPYTPPSEGKEADLTTKEGFVAFQNTWNTRAPYVQLASQRLQATMGVCNDNVFELPDSPKLLSPPGLFANYKPIHMTPLFGHCGNKQDPVGTPRVLRKKDSGISLGGQTTSVPVGIETVDKVTGKGLREFMLQKGKELGMRKRDAKDISFWDFTPDLRTSAPKEEQFVRYGVMEPGDRIDIYEIDLPTTCRDLKSGAKIHGDETWLWILIQRPVLSIDPTNYKATMPANHVPLLDSQPKAPPNFPQPNPLSWIVIAAPLAHLTIYQEATEKKPSHEADTAPTARFLKKQRSRMSFNSGHKVNKRIDYDFSHSGVPLFEFSMESAEGLFQNVKPIPFLSVEGIGSWCPSDPHDWCSKDEWLAQQAAYSRYIPELKAKNPDLYKMMLDTRPDGIFNRGFGVASPFAGLWWAEFYRGMHIDAGRWRAIRRAMARGACRVVARWTEFVKPDNENEGVEMLSKQGENLDVGPPLRLTESLPVWMSKERKLEKRKSSRLSIDDGSLPVAAKEGSVEEYFSTEGGDNNATSIAEK</sequence>
<dbReference type="Proteomes" id="UP000887226">
    <property type="component" value="Unassembled WGS sequence"/>
</dbReference>
<dbReference type="AlphaFoldDB" id="A0A9P7Z1E4"/>
<reference evidence="1" key="1">
    <citation type="journal article" date="2021" name="IMA Fungus">
        <title>Genomic characterization of three marine fungi, including Emericellopsis atlantica sp. nov. with signatures of a generalist lifestyle and marine biomass degradation.</title>
        <authorList>
            <person name="Hagestad O.C."/>
            <person name="Hou L."/>
            <person name="Andersen J.H."/>
            <person name="Hansen E.H."/>
            <person name="Altermark B."/>
            <person name="Li C."/>
            <person name="Kuhnert E."/>
            <person name="Cox R.J."/>
            <person name="Crous P.W."/>
            <person name="Spatafora J.W."/>
            <person name="Lail K."/>
            <person name="Amirebrahimi M."/>
            <person name="Lipzen A."/>
            <person name="Pangilinan J."/>
            <person name="Andreopoulos W."/>
            <person name="Hayes R.D."/>
            <person name="Ng V."/>
            <person name="Grigoriev I.V."/>
            <person name="Jackson S.A."/>
            <person name="Sutton T.D.S."/>
            <person name="Dobson A.D.W."/>
            <person name="Rama T."/>
        </authorList>
    </citation>
    <scope>NUCLEOTIDE SEQUENCE</scope>
    <source>
        <strain evidence="1">TRa3180A</strain>
    </source>
</reference>
<organism evidence="1 2">
    <name type="scientific">Calycina marina</name>
    <dbReference type="NCBI Taxonomy" id="1763456"/>
    <lineage>
        <taxon>Eukaryota</taxon>
        <taxon>Fungi</taxon>
        <taxon>Dikarya</taxon>
        <taxon>Ascomycota</taxon>
        <taxon>Pezizomycotina</taxon>
        <taxon>Leotiomycetes</taxon>
        <taxon>Helotiales</taxon>
        <taxon>Pezizellaceae</taxon>
        <taxon>Calycina</taxon>
    </lineage>
</organism>
<evidence type="ECO:0000313" key="2">
    <source>
        <dbReference type="Proteomes" id="UP000887226"/>
    </source>
</evidence>
<comment type="caution">
    <text evidence="1">The sequence shown here is derived from an EMBL/GenBank/DDBJ whole genome shotgun (WGS) entry which is preliminary data.</text>
</comment>
<keyword evidence="2" id="KW-1185">Reference proteome</keyword>
<evidence type="ECO:0000313" key="1">
    <source>
        <dbReference type="EMBL" id="KAG9243610.1"/>
    </source>
</evidence>
<gene>
    <name evidence="1" type="ORF">BJ878DRAFT_510016</name>
</gene>
<dbReference type="OrthoDB" id="3564670at2759"/>
<accession>A0A9P7Z1E4</accession>